<sequence length="167" mass="20434">MVKDYNILNTYIKKLKEELSGELIDDPYYRDEIYVFKKKGKIDFYVCFARDERYPRIELQIARPSSDTNNYLIVGEFYEIKETEYEEIQKTIQSILSNSIKITEYYYKEKLVKTEYKYGYYIDDKVEIIKETFTNNIILYYLKKKLVEKSQYFQRWITTEYTIEDGE</sequence>
<organism evidence="1 2">
    <name type="scientific">Apibacter mensalis</name>
    <dbReference type="NCBI Taxonomy" id="1586267"/>
    <lineage>
        <taxon>Bacteria</taxon>
        <taxon>Pseudomonadati</taxon>
        <taxon>Bacteroidota</taxon>
        <taxon>Flavobacteriia</taxon>
        <taxon>Flavobacteriales</taxon>
        <taxon>Weeksellaceae</taxon>
        <taxon>Apibacter</taxon>
    </lineage>
</organism>
<accession>A0A0X3APC1</accession>
<dbReference type="Proteomes" id="UP000182761">
    <property type="component" value="Unassembled WGS sequence"/>
</dbReference>
<protein>
    <submittedName>
        <fullName evidence="1">Uncharacterized protein</fullName>
    </submittedName>
</protein>
<dbReference type="STRING" id="1586267.GCA_001418685_01048"/>
<reference evidence="1 2" key="1">
    <citation type="submission" date="2016-01" db="EMBL/GenBank/DDBJ databases">
        <authorList>
            <person name="McClelland M."/>
            <person name="Jain A."/>
            <person name="Saraogi P."/>
            <person name="Mendelson R."/>
            <person name="Westerman R."/>
            <person name="SanMiguel P."/>
            <person name="Csonka L."/>
        </authorList>
    </citation>
    <scope>NUCLEOTIDE SEQUENCE [LARGE SCALE GENOMIC DNA]</scope>
    <source>
        <strain evidence="1 2">R-53146</strain>
    </source>
</reference>
<keyword evidence="2" id="KW-1185">Reference proteome</keyword>
<gene>
    <name evidence="1" type="ORF">Ga0061079_105161</name>
</gene>
<proteinExistence type="predicted"/>
<dbReference type="EMBL" id="FCOR01000005">
    <property type="protein sequence ID" value="CVK16202.1"/>
    <property type="molecule type" value="Genomic_DNA"/>
</dbReference>
<name>A0A0X3APC1_9FLAO</name>
<evidence type="ECO:0000313" key="2">
    <source>
        <dbReference type="Proteomes" id="UP000182761"/>
    </source>
</evidence>
<evidence type="ECO:0000313" key="1">
    <source>
        <dbReference type="EMBL" id="CVK16202.1"/>
    </source>
</evidence>
<dbReference type="RefSeq" id="WP_055425409.1">
    <property type="nucleotide sequence ID" value="NZ_FCOR01000005.1"/>
</dbReference>
<dbReference type="AlphaFoldDB" id="A0A0X3APC1"/>